<proteinExistence type="predicted"/>
<sequence>MLFVFTSLILLNLNSVDEETPIVMEFPEYSCKLTLPSPQFKWIEQEIPPDSLAGFYDDIGTKLLFTAKKIPAGVVLNESLIKEIQSPFNQQDSISIQSGEMITFRKVPCYQFHIRFKENSSVRIIRIFIANGYLYELQLMDSSLLIKNRNLSEYVFSAFEFMETPDIPIPNSDSTEKKPYNIVRILVRVIFFTILVISVLFAVAKSANKK</sequence>
<dbReference type="RefSeq" id="WP_145177000.1">
    <property type="nucleotide sequence ID" value="NZ_CP037422.1"/>
</dbReference>
<feature type="transmembrane region" description="Helical" evidence="1">
    <location>
        <begin position="185"/>
        <end position="204"/>
    </location>
</feature>
<evidence type="ECO:0000256" key="1">
    <source>
        <dbReference type="SAM" id="Phobius"/>
    </source>
</evidence>
<keyword evidence="1" id="KW-0812">Transmembrane</keyword>
<evidence type="ECO:0000313" key="3">
    <source>
        <dbReference type="Proteomes" id="UP000318384"/>
    </source>
</evidence>
<keyword evidence="1" id="KW-1133">Transmembrane helix</keyword>
<organism evidence="2 3">
    <name type="scientific">Gimesia aquarii</name>
    <dbReference type="NCBI Taxonomy" id="2527964"/>
    <lineage>
        <taxon>Bacteria</taxon>
        <taxon>Pseudomonadati</taxon>
        <taxon>Planctomycetota</taxon>
        <taxon>Planctomycetia</taxon>
        <taxon>Planctomycetales</taxon>
        <taxon>Planctomycetaceae</taxon>
        <taxon>Gimesia</taxon>
    </lineage>
</organism>
<reference evidence="2 3" key="1">
    <citation type="submission" date="2019-03" db="EMBL/GenBank/DDBJ databases">
        <title>Deep-cultivation of Planctomycetes and their phenomic and genomic characterization uncovers novel biology.</title>
        <authorList>
            <person name="Wiegand S."/>
            <person name="Jogler M."/>
            <person name="Boedeker C."/>
            <person name="Pinto D."/>
            <person name="Vollmers J."/>
            <person name="Rivas-Marin E."/>
            <person name="Kohn T."/>
            <person name="Peeters S.H."/>
            <person name="Heuer A."/>
            <person name="Rast P."/>
            <person name="Oberbeckmann S."/>
            <person name="Bunk B."/>
            <person name="Jeske O."/>
            <person name="Meyerdierks A."/>
            <person name="Storesund J.E."/>
            <person name="Kallscheuer N."/>
            <person name="Luecker S."/>
            <person name="Lage O.M."/>
            <person name="Pohl T."/>
            <person name="Merkel B.J."/>
            <person name="Hornburger P."/>
            <person name="Mueller R.-W."/>
            <person name="Bruemmer F."/>
            <person name="Labrenz M."/>
            <person name="Spormann A.M."/>
            <person name="Op den Camp H."/>
            <person name="Overmann J."/>
            <person name="Amann R."/>
            <person name="Jetten M.S.M."/>
            <person name="Mascher T."/>
            <person name="Medema M.H."/>
            <person name="Devos D.P."/>
            <person name="Kaster A.-K."/>
            <person name="Ovreas L."/>
            <person name="Rohde M."/>
            <person name="Galperin M.Y."/>
            <person name="Jogler C."/>
        </authorList>
    </citation>
    <scope>NUCLEOTIDE SEQUENCE [LARGE SCALE GENOMIC DNA]</scope>
    <source>
        <strain evidence="2 3">V202</strain>
    </source>
</reference>
<keyword evidence="3" id="KW-1185">Reference proteome</keyword>
<accession>A0A517WXG5</accession>
<dbReference type="AlphaFoldDB" id="A0A517WXG5"/>
<dbReference type="Proteomes" id="UP000318384">
    <property type="component" value="Chromosome"/>
</dbReference>
<dbReference type="EMBL" id="CP037422">
    <property type="protein sequence ID" value="QDU09950.1"/>
    <property type="molecule type" value="Genomic_DNA"/>
</dbReference>
<dbReference type="OrthoDB" id="10000903at2"/>
<keyword evidence="1" id="KW-0472">Membrane</keyword>
<gene>
    <name evidence="2" type="ORF">V202x_33470</name>
</gene>
<protein>
    <submittedName>
        <fullName evidence="2">Uncharacterized protein</fullName>
    </submittedName>
</protein>
<evidence type="ECO:0000313" key="2">
    <source>
        <dbReference type="EMBL" id="QDU09950.1"/>
    </source>
</evidence>
<name>A0A517WXG5_9PLAN</name>